<accession>A0AAJ7RBI7</accession>
<evidence type="ECO:0000313" key="2">
    <source>
        <dbReference type="RefSeq" id="XP_024937517.1"/>
    </source>
</evidence>
<dbReference type="KEGG" id="ccin:112493890"/>
<sequence length="132" mass="15371">MMEMFGLTLTGYSNFIKEVIKEDYKEPRILPNNKEILDIRLRKNPLKTFSEVYNEIDPILGTGDGFSYGSHERLRLQRKKGLTKPVGPTDIYRIPVSRSQEIGFWIKDPLLEESTWMKLPKSYGSRRSDVSE</sequence>
<evidence type="ECO:0000313" key="1">
    <source>
        <dbReference type="Proteomes" id="UP000694920"/>
    </source>
</evidence>
<proteinExistence type="predicted"/>
<reference evidence="2" key="1">
    <citation type="submission" date="2025-08" db="UniProtKB">
        <authorList>
            <consortium name="RefSeq"/>
        </authorList>
    </citation>
    <scope>IDENTIFICATION</scope>
</reference>
<dbReference type="RefSeq" id="XP_024937517.1">
    <property type="nucleotide sequence ID" value="XM_025081749.1"/>
</dbReference>
<protein>
    <submittedName>
        <fullName evidence="2">Uncharacterized protein LOC112493890</fullName>
    </submittedName>
</protein>
<keyword evidence="1" id="KW-1185">Reference proteome</keyword>
<dbReference type="Pfam" id="PF22593">
    <property type="entry name" value="SPMIP11"/>
    <property type="match status" value="1"/>
</dbReference>
<dbReference type="GeneID" id="112493890"/>
<dbReference type="AlphaFoldDB" id="A0AAJ7RBI7"/>
<organism evidence="1 2">
    <name type="scientific">Cephus cinctus</name>
    <name type="common">Wheat stem sawfly</name>
    <dbReference type="NCBI Taxonomy" id="211228"/>
    <lineage>
        <taxon>Eukaryota</taxon>
        <taxon>Metazoa</taxon>
        <taxon>Ecdysozoa</taxon>
        <taxon>Arthropoda</taxon>
        <taxon>Hexapoda</taxon>
        <taxon>Insecta</taxon>
        <taxon>Pterygota</taxon>
        <taxon>Neoptera</taxon>
        <taxon>Endopterygota</taxon>
        <taxon>Hymenoptera</taxon>
        <taxon>Cephoidea</taxon>
        <taxon>Cephidae</taxon>
        <taxon>Cephus</taxon>
    </lineage>
</organism>
<gene>
    <name evidence="2" type="primary">LOC112493890</name>
</gene>
<dbReference type="Proteomes" id="UP000694920">
    <property type="component" value="Unplaced"/>
</dbReference>
<name>A0AAJ7RBI7_CEPCN</name>